<dbReference type="AlphaFoldDB" id="A0A0F9SHG4"/>
<proteinExistence type="predicted"/>
<gene>
    <name evidence="2" type="ORF">LCGC14_0452160</name>
</gene>
<protein>
    <submittedName>
        <fullName evidence="2">Uncharacterized protein</fullName>
    </submittedName>
</protein>
<keyword evidence="1" id="KW-0175">Coiled coil</keyword>
<comment type="caution">
    <text evidence="2">The sequence shown here is derived from an EMBL/GenBank/DDBJ whole genome shotgun (WGS) entry which is preliminary data.</text>
</comment>
<accession>A0A0F9SHG4</accession>
<feature type="coiled-coil region" evidence="1">
    <location>
        <begin position="92"/>
        <end position="131"/>
    </location>
</feature>
<organism evidence="2">
    <name type="scientific">marine sediment metagenome</name>
    <dbReference type="NCBI Taxonomy" id="412755"/>
    <lineage>
        <taxon>unclassified sequences</taxon>
        <taxon>metagenomes</taxon>
        <taxon>ecological metagenomes</taxon>
    </lineage>
</organism>
<evidence type="ECO:0000313" key="2">
    <source>
        <dbReference type="EMBL" id="KKN68340.1"/>
    </source>
</evidence>
<reference evidence="2" key="1">
    <citation type="journal article" date="2015" name="Nature">
        <title>Complex archaea that bridge the gap between prokaryotes and eukaryotes.</title>
        <authorList>
            <person name="Spang A."/>
            <person name="Saw J.H."/>
            <person name="Jorgensen S.L."/>
            <person name="Zaremba-Niedzwiedzka K."/>
            <person name="Martijn J."/>
            <person name="Lind A.E."/>
            <person name="van Eijk R."/>
            <person name="Schleper C."/>
            <person name="Guy L."/>
            <person name="Ettema T.J."/>
        </authorList>
    </citation>
    <scope>NUCLEOTIDE SEQUENCE</scope>
</reference>
<dbReference type="EMBL" id="LAZR01000451">
    <property type="protein sequence ID" value="KKN68340.1"/>
    <property type="molecule type" value="Genomic_DNA"/>
</dbReference>
<name>A0A0F9SHG4_9ZZZZ</name>
<sequence>MTIEIQTEVKQQVDEATQFADNATSLTITDQRELDAAANIVKEAKTRFKEIDEKRKSMTAPLDETKRIIMDFFRPVLDQLKTTELRIKSGMADFHRAEIERERRESEKARLEAERIEAKRQAALLKRAEKAEQKGDDSKAEALKDQAEQVYVAPAVTMAPAKSAGVSISKVWKFRVTDINKVPREYLEINEIAVNKMCQVAKSVAGEKQKVDHLIQGIEFYEDIRTSVRTA</sequence>
<evidence type="ECO:0000256" key="1">
    <source>
        <dbReference type="SAM" id="Coils"/>
    </source>
</evidence>